<evidence type="ECO:0000313" key="3">
    <source>
        <dbReference type="EMBL" id="RYR06812.1"/>
    </source>
</evidence>
<name>A0A444YXZ0_ARAHY</name>
<evidence type="ECO:0000256" key="2">
    <source>
        <dbReference type="ARBA" id="ARBA00022679"/>
    </source>
</evidence>
<evidence type="ECO:0000313" key="4">
    <source>
        <dbReference type="Proteomes" id="UP000289738"/>
    </source>
</evidence>
<accession>A0A444YXZ0</accession>
<dbReference type="EMBL" id="SDMP01000015">
    <property type="protein sequence ID" value="RYR06812.1"/>
    <property type="molecule type" value="Genomic_DNA"/>
</dbReference>
<comment type="similarity">
    <text evidence="1">Belongs to the plant acyltransferase family.</text>
</comment>
<keyword evidence="4" id="KW-1185">Reference proteome</keyword>
<evidence type="ECO:0008006" key="5">
    <source>
        <dbReference type="Google" id="ProtNLM"/>
    </source>
</evidence>
<dbReference type="PANTHER" id="PTHR31147:SF66">
    <property type="entry name" value="OS05G0315700 PROTEIN"/>
    <property type="match status" value="1"/>
</dbReference>
<dbReference type="Gene3D" id="3.30.559.10">
    <property type="entry name" value="Chloramphenicol acetyltransferase-like domain"/>
    <property type="match status" value="2"/>
</dbReference>
<protein>
    <recommendedName>
        <fullName evidence="5">Benzyl alcohol O-benzoyltransferase</fullName>
    </recommendedName>
</protein>
<dbReference type="Proteomes" id="UP000289738">
    <property type="component" value="Chromosome B05"/>
</dbReference>
<proteinExistence type="inferred from homology"/>
<sequence>MVLQKSSSSSSSSMVFKVRRNPAELVAPAGPTPNELKLLSDIDDQQNLRAHYSVVQFFPYQPSMAGKDPVHVIREALSKALVFYYPLAGRLREGPRGKLVVDCTSEGVLFIQADADVTLDHFGVDPLPPFPCFDELLLDVPFSDDGMINSPLLLIQVTRLKCGGFIFAIRVNHTLCDGCGIGQFIKAIAEIAQGASNPSILPVWCRELLCARDPPRVTFIHHEYKQVPIDNDDKTVFLKPSQVSFFFGPKEIDALRCLLPRHLAQSSTTFDILTACLWRCRTAALQWNPNKKVRLMYAINARFESCRFNPPLPQGYYGNAFVFPAAVCSVGMLCQQPLSYALELVKESKKKATEEYVHSVADLMAIKGRPDVIVEGSLLVSDITKCGFREVDFGWGKALYSGLADTGGPEDIPGVSYFVPHTNSKGEHGRVLLICLPEEAIKRFEQELNRILQSSDQGY</sequence>
<dbReference type="GO" id="GO:0016740">
    <property type="term" value="F:transferase activity"/>
    <property type="evidence" value="ECO:0007669"/>
    <property type="project" value="UniProtKB-KW"/>
</dbReference>
<organism evidence="3 4">
    <name type="scientific">Arachis hypogaea</name>
    <name type="common">Peanut</name>
    <dbReference type="NCBI Taxonomy" id="3818"/>
    <lineage>
        <taxon>Eukaryota</taxon>
        <taxon>Viridiplantae</taxon>
        <taxon>Streptophyta</taxon>
        <taxon>Embryophyta</taxon>
        <taxon>Tracheophyta</taxon>
        <taxon>Spermatophyta</taxon>
        <taxon>Magnoliopsida</taxon>
        <taxon>eudicotyledons</taxon>
        <taxon>Gunneridae</taxon>
        <taxon>Pentapetalae</taxon>
        <taxon>rosids</taxon>
        <taxon>fabids</taxon>
        <taxon>Fabales</taxon>
        <taxon>Fabaceae</taxon>
        <taxon>Papilionoideae</taxon>
        <taxon>50 kb inversion clade</taxon>
        <taxon>dalbergioids sensu lato</taxon>
        <taxon>Dalbergieae</taxon>
        <taxon>Pterocarpus clade</taxon>
        <taxon>Arachis</taxon>
    </lineage>
</organism>
<dbReference type="InterPro" id="IPR023213">
    <property type="entry name" value="CAT-like_dom_sf"/>
</dbReference>
<dbReference type="InterPro" id="IPR050898">
    <property type="entry name" value="Plant_acyltransferase"/>
</dbReference>
<dbReference type="PANTHER" id="PTHR31147">
    <property type="entry name" value="ACYL TRANSFERASE 4"/>
    <property type="match status" value="1"/>
</dbReference>
<reference evidence="3 4" key="1">
    <citation type="submission" date="2019-01" db="EMBL/GenBank/DDBJ databases">
        <title>Sequencing of cultivated peanut Arachis hypogaea provides insights into genome evolution and oil improvement.</title>
        <authorList>
            <person name="Chen X."/>
        </authorList>
    </citation>
    <scope>NUCLEOTIDE SEQUENCE [LARGE SCALE GENOMIC DNA]</scope>
    <source>
        <strain evidence="4">cv. Fuhuasheng</strain>
        <tissue evidence="3">Leaves</tissue>
    </source>
</reference>
<dbReference type="AlphaFoldDB" id="A0A444YXZ0"/>
<dbReference type="STRING" id="3818.A0A444YXZ0"/>
<comment type="caution">
    <text evidence="3">The sequence shown here is derived from an EMBL/GenBank/DDBJ whole genome shotgun (WGS) entry which is preliminary data.</text>
</comment>
<gene>
    <name evidence="3" type="ORF">Ahy_B05g074133</name>
</gene>
<dbReference type="Pfam" id="PF02458">
    <property type="entry name" value="Transferase"/>
    <property type="match status" value="1"/>
</dbReference>
<evidence type="ECO:0000256" key="1">
    <source>
        <dbReference type="ARBA" id="ARBA00009861"/>
    </source>
</evidence>
<keyword evidence="2" id="KW-0808">Transferase</keyword>